<feature type="domain" description="Carbohydrate kinase FGGY N-terminal" evidence="4">
    <location>
        <begin position="3"/>
        <end position="244"/>
    </location>
</feature>
<reference evidence="6 7" key="1">
    <citation type="submission" date="2015-03" db="EMBL/GenBank/DDBJ databases">
        <title>Complete genome sequence of Lactobacillus acetotolerans NBRC 13120.</title>
        <authorList>
            <person name="Toh H."/>
            <person name="Morita H."/>
            <person name="Fujita N."/>
        </authorList>
    </citation>
    <scope>NUCLEOTIDE SEQUENCE [LARGE SCALE GENOMIC DNA]</scope>
    <source>
        <strain evidence="6 7">NBRC 13120</strain>
    </source>
</reference>
<dbReference type="PIRSF" id="PIRSF000538">
    <property type="entry name" value="GlpK"/>
    <property type="match status" value="1"/>
</dbReference>
<dbReference type="Pfam" id="PF00370">
    <property type="entry name" value="FGGY_N"/>
    <property type="match status" value="1"/>
</dbReference>
<evidence type="ECO:0000313" key="6">
    <source>
        <dbReference type="EMBL" id="BAQ56810.1"/>
    </source>
</evidence>
<dbReference type="OrthoDB" id="9805576at2"/>
<dbReference type="GO" id="GO:0016301">
    <property type="term" value="F:kinase activity"/>
    <property type="evidence" value="ECO:0007669"/>
    <property type="project" value="UniProtKB-KW"/>
</dbReference>
<dbReference type="Pfam" id="PF02782">
    <property type="entry name" value="FGGY_C"/>
    <property type="match status" value="1"/>
</dbReference>
<evidence type="ECO:0000256" key="2">
    <source>
        <dbReference type="ARBA" id="ARBA00022679"/>
    </source>
</evidence>
<dbReference type="PROSITE" id="PS00933">
    <property type="entry name" value="FGGY_KINASES_1"/>
    <property type="match status" value="1"/>
</dbReference>
<evidence type="ECO:0000256" key="1">
    <source>
        <dbReference type="ARBA" id="ARBA00009156"/>
    </source>
</evidence>
<dbReference type="InterPro" id="IPR018485">
    <property type="entry name" value="FGGY_C"/>
</dbReference>
<feature type="domain" description="Carbohydrate kinase FGGY C-terminal" evidence="5">
    <location>
        <begin position="255"/>
        <end position="436"/>
    </location>
</feature>
<dbReference type="Proteomes" id="UP000035709">
    <property type="component" value="Chromosome"/>
</dbReference>
<dbReference type="KEGG" id="lae:LBAT_0421"/>
<dbReference type="SUPFAM" id="SSF53067">
    <property type="entry name" value="Actin-like ATPase domain"/>
    <property type="match status" value="2"/>
</dbReference>
<dbReference type="Gene3D" id="3.30.420.40">
    <property type="match status" value="2"/>
</dbReference>
<dbReference type="PANTHER" id="PTHR43095">
    <property type="entry name" value="SUGAR KINASE"/>
    <property type="match status" value="1"/>
</dbReference>
<comment type="similarity">
    <text evidence="1">Belongs to the FGGY kinase family.</text>
</comment>
<dbReference type="GO" id="GO:0005975">
    <property type="term" value="P:carbohydrate metabolic process"/>
    <property type="evidence" value="ECO:0007669"/>
    <property type="project" value="InterPro"/>
</dbReference>
<dbReference type="GO" id="GO:0016773">
    <property type="term" value="F:phosphotransferase activity, alcohol group as acceptor"/>
    <property type="evidence" value="ECO:0007669"/>
    <property type="project" value="InterPro"/>
</dbReference>
<dbReference type="CDD" id="cd07770">
    <property type="entry name" value="ASKHA_NBD_FGGY_GntK"/>
    <property type="match status" value="1"/>
</dbReference>
<dbReference type="InterPro" id="IPR018484">
    <property type="entry name" value="FGGY_N"/>
</dbReference>
<sequence length="498" mass="55456">MNYIIGLDVGTTATKGTVYDINGKKKAELKKGYPLIQLKEDQAEEDPRLIFAAVQTIIFKLSKMVKGKVIAISWSSQMHSLIGLDKNGELLTNSITWADNRAKDIVLRDKESGLALKIYQQTGMPVHPMAPVYKLAWLKENKPELFTQVDKWVDIKTYLLYRLTGEFKEDITMAAGTGLFSLKKLAWDQIILNQLGLKDRNFPQLVQPTAVIGKMKDEYVHKLDLPADVKVIAGASDGYLSTVGVGAVDKNEFALNIGTSGAVRMFSKKVLLDKKARFFCYPSSKNNYLLGGPVNNGGIIFEWAKKMLLGPQATAKNFLDLAQTAPAGSDGLLFHPYLGGERAPIWDSNARGSFVGLTRKHTKAYMARSVLEGIIFNLRAAAHLLTASAGKPKELRITGGFVRSNFVRQMIANIFAIPVVTMKNDQSGTLAAMLLARQELGFTENREKIKNLIKEDKTYFPDQEEAELYQNLFPLYCEIGQDLEKSYAKIAAFQKRQK</sequence>
<gene>
    <name evidence="6" type="ORF">LBAT_0421</name>
</gene>
<dbReference type="EMBL" id="AP014808">
    <property type="protein sequence ID" value="BAQ56810.1"/>
    <property type="molecule type" value="Genomic_DNA"/>
</dbReference>
<keyword evidence="7" id="KW-1185">Reference proteome</keyword>
<name>A0A0D6A2S6_9LACO</name>
<evidence type="ECO:0000259" key="5">
    <source>
        <dbReference type="Pfam" id="PF02782"/>
    </source>
</evidence>
<protein>
    <submittedName>
        <fullName evidence="6">Gluconate kinase</fullName>
    </submittedName>
</protein>
<dbReference type="PANTHER" id="PTHR43095:SF2">
    <property type="entry name" value="GLUCONOKINASE"/>
    <property type="match status" value="1"/>
</dbReference>
<keyword evidence="3 6" id="KW-0418">Kinase</keyword>
<dbReference type="PATRIC" id="fig|1600.4.peg.431"/>
<dbReference type="RefSeq" id="WP_060459238.1">
    <property type="nucleotide sequence ID" value="NZ_AP014808.1"/>
</dbReference>
<dbReference type="InterPro" id="IPR043129">
    <property type="entry name" value="ATPase_NBD"/>
</dbReference>
<dbReference type="AlphaFoldDB" id="A0A0D6A2S6"/>
<dbReference type="InterPro" id="IPR000577">
    <property type="entry name" value="Carb_kinase_FGGY"/>
</dbReference>
<dbReference type="InterPro" id="IPR050406">
    <property type="entry name" value="FGGY_Carb_Kinase"/>
</dbReference>
<evidence type="ECO:0000313" key="7">
    <source>
        <dbReference type="Proteomes" id="UP000035709"/>
    </source>
</evidence>
<evidence type="ECO:0000256" key="3">
    <source>
        <dbReference type="ARBA" id="ARBA00022777"/>
    </source>
</evidence>
<organism evidence="6 7">
    <name type="scientific">Lactobacillus acetotolerans</name>
    <dbReference type="NCBI Taxonomy" id="1600"/>
    <lineage>
        <taxon>Bacteria</taxon>
        <taxon>Bacillati</taxon>
        <taxon>Bacillota</taxon>
        <taxon>Bacilli</taxon>
        <taxon>Lactobacillales</taxon>
        <taxon>Lactobacillaceae</taxon>
        <taxon>Lactobacillus</taxon>
    </lineage>
</organism>
<dbReference type="STRING" id="1600.LBAT_0421"/>
<keyword evidence="2" id="KW-0808">Transferase</keyword>
<accession>A0A0D6A2S6</accession>
<dbReference type="InterPro" id="IPR018483">
    <property type="entry name" value="Carb_kinase_FGGY_CS"/>
</dbReference>
<evidence type="ECO:0000259" key="4">
    <source>
        <dbReference type="Pfam" id="PF00370"/>
    </source>
</evidence>
<proteinExistence type="inferred from homology"/>